<dbReference type="EMBL" id="JBBVGT010000002">
    <property type="protein sequence ID" value="MFB5945803.1"/>
    <property type="molecule type" value="Genomic_DNA"/>
</dbReference>
<reference evidence="1 2" key="1">
    <citation type="submission" date="2024-04" db="EMBL/GenBank/DDBJ databases">
        <title>Albibacterium profundi sp. nov., isolated from sediment of the Challenger Deep of Mariana Trench.</title>
        <authorList>
            <person name="Wang Y."/>
        </authorList>
    </citation>
    <scope>NUCLEOTIDE SEQUENCE [LARGE SCALE GENOMIC DNA]</scope>
    <source>
        <strain evidence="1 2">RHL897</strain>
    </source>
</reference>
<organism evidence="1 2">
    <name type="scientific">Albibacterium profundi</name>
    <dbReference type="NCBI Taxonomy" id="3134906"/>
    <lineage>
        <taxon>Bacteria</taxon>
        <taxon>Pseudomonadati</taxon>
        <taxon>Bacteroidota</taxon>
        <taxon>Sphingobacteriia</taxon>
        <taxon>Sphingobacteriales</taxon>
        <taxon>Sphingobacteriaceae</taxon>
        <taxon>Albibacterium</taxon>
    </lineage>
</organism>
<protein>
    <submittedName>
        <fullName evidence="1">Uncharacterized protein</fullName>
    </submittedName>
</protein>
<gene>
    <name evidence="1" type="ORF">WKR92_08145</name>
</gene>
<dbReference type="Proteomes" id="UP001580928">
    <property type="component" value="Unassembled WGS sequence"/>
</dbReference>
<evidence type="ECO:0000313" key="1">
    <source>
        <dbReference type="EMBL" id="MFB5945803.1"/>
    </source>
</evidence>
<accession>A0ABV5CEP9</accession>
<dbReference type="RefSeq" id="WP_375557336.1">
    <property type="nucleotide sequence ID" value="NZ_JBBVGT010000002.1"/>
</dbReference>
<comment type="caution">
    <text evidence="1">The sequence shown here is derived from an EMBL/GenBank/DDBJ whole genome shotgun (WGS) entry which is preliminary data.</text>
</comment>
<keyword evidence="2" id="KW-1185">Reference proteome</keyword>
<evidence type="ECO:0000313" key="2">
    <source>
        <dbReference type="Proteomes" id="UP001580928"/>
    </source>
</evidence>
<proteinExistence type="predicted"/>
<name>A0ABV5CEP9_9SPHI</name>
<sequence length="65" mass="7203">MEHKDRKNLYHAGEPIITLFLQKNGLGTWSGQLPIGYQFTPYCPPISGRKSGPISMAIANIRSMA</sequence>